<dbReference type="Proteomes" id="UP001202479">
    <property type="component" value="Unassembled WGS sequence"/>
</dbReference>
<feature type="compositionally biased region" description="Low complexity" evidence="1">
    <location>
        <begin position="842"/>
        <end position="868"/>
    </location>
</feature>
<feature type="compositionally biased region" description="Polar residues" evidence="1">
    <location>
        <begin position="575"/>
        <end position="599"/>
    </location>
</feature>
<feature type="compositionally biased region" description="Basic and acidic residues" evidence="1">
    <location>
        <begin position="537"/>
        <end position="549"/>
    </location>
</feature>
<dbReference type="InterPro" id="IPR026241">
    <property type="entry name" value="GIP4"/>
</dbReference>
<feature type="region of interest" description="Disordered" evidence="1">
    <location>
        <begin position="495"/>
        <end position="635"/>
    </location>
</feature>
<proteinExistence type="predicted"/>
<feature type="compositionally biased region" description="Acidic residues" evidence="1">
    <location>
        <begin position="869"/>
        <end position="884"/>
    </location>
</feature>
<gene>
    <name evidence="2" type="ORF">KGF56_001922</name>
</gene>
<feature type="compositionally biased region" description="Polar residues" evidence="1">
    <location>
        <begin position="752"/>
        <end position="774"/>
    </location>
</feature>
<protein>
    <submittedName>
        <fullName evidence="2">Uncharacterized protein</fullName>
    </submittedName>
</protein>
<evidence type="ECO:0000313" key="2">
    <source>
        <dbReference type="EMBL" id="KAI3405273.2"/>
    </source>
</evidence>
<dbReference type="GO" id="GO:0008157">
    <property type="term" value="F:protein phosphatase 1 binding"/>
    <property type="evidence" value="ECO:0007669"/>
    <property type="project" value="InterPro"/>
</dbReference>
<dbReference type="GO" id="GO:0005737">
    <property type="term" value="C:cytoplasm"/>
    <property type="evidence" value="ECO:0007669"/>
    <property type="project" value="InterPro"/>
</dbReference>
<sequence length="1019" mass="112302">MTSEPSNGEDASMIEAGSGLQNVTSEPSKIEAGSGLENITSEPSNGGDASMIEAGSGLQNVTSEPSNGGDASKIEAGSGLEKHVSNSTGKHVSNGTGKQVSNSTGKQLIYKPTMIASLDCKILQYQYGMYKLEHLIAGLKKLQGCSTSELPLLHYIVLLTGNTFSINEKAFDLKFEQLSQFKTTQLGTINITATASHIPYDITDLQISALDHLPSTQNAKQCLKQLEALSHVCLQGYEKKLASAKLEKSTTFKGEKNENSYYNEIDRILKADIFHNDIDLTFSLQDATFPQTSEKELLENQNYQEATLIDMDIKALFVIVRQFETPLKQIRSTIDELKKPKDDPYALHKVFLITHRLNEIYTIIRRFGRKTYLSNHQHLFDSKFLFHHGNAANFKSVLLKNMDEYYNSMKKNGTLIANITRLIRQDSKFEINHKNILNYINFANQGLNICEKSLNILRDFGLSWIIAELKFRRIYHLPKQNLYVIYQSVPELKDQTQTSQSQSQHSQQHSQQPQDGQQPQAKQSVPAINGKTTSIERSLKKLDFSEGGRRSRSSSVSSITSNGSNSSTGLMRRASITSSTKPNLTNVQGRVSSPRSRPNSMMILQEGSKSNKTDTGESPNISALNSDSPVSPQNRKRWNIQHTTVKDTLAASGAAAAVNRSNNNTSIRSPLSKRQDATEQTKDTLDGHQPAKVKSKSSVTGTGTGMGPSRITKKLLAVDDEAKKDDAIGTNPKLSASQRFSQHVKHAAKSGTLMTQQRETLTSVTYDPNTSSRSPMRRCNELSRESNNGPISLSPPGEQLQTHAQTQAHTQPRNKTRDQVTKQNTHHNSHIPDNFVIPDDGSTSTTATTTSTVTSSSTDSTGYSSTVEEAQEAEAEAEKEEGGEGGETLKSSEIDDTITVSDAKIQPETTTTVILKRVRFTGVPDWTEAEDAPTKYSHALLRNFAYFRHPNKSSTKKSHYFSKSDQLLSEESLSFRANQGLKDGEKESMVAMSMAQGAAASIMPKPKNGLAARFKSKLL</sequence>
<evidence type="ECO:0000256" key="1">
    <source>
        <dbReference type="SAM" id="MobiDB-lite"/>
    </source>
</evidence>
<comment type="caution">
    <text evidence="2">The sequence shown here is derived from an EMBL/GenBank/DDBJ whole genome shotgun (WGS) entry which is preliminary data.</text>
</comment>
<feature type="compositionally biased region" description="Low complexity" evidence="1">
    <location>
        <begin position="495"/>
        <end position="524"/>
    </location>
</feature>
<keyword evidence="3" id="KW-1185">Reference proteome</keyword>
<evidence type="ECO:0000313" key="3">
    <source>
        <dbReference type="Proteomes" id="UP001202479"/>
    </source>
</evidence>
<dbReference type="AlphaFoldDB" id="A0AAI9WYP9"/>
<dbReference type="GeneID" id="73379539"/>
<accession>A0AAI9WYP9</accession>
<feature type="compositionally biased region" description="Low complexity" evidence="1">
    <location>
        <begin position="801"/>
        <end position="811"/>
    </location>
</feature>
<name>A0AAI9WYP9_9ASCO</name>
<feature type="compositionally biased region" description="Low complexity" evidence="1">
    <location>
        <begin position="553"/>
        <end position="569"/>
    </location>
</feature>
<feature type="region of interest" description="Disordered" evidence="1">
    <location>
        <begin position="748"/>
        <end position="894"/>
    </location>
</feature>
<feature type="compositionally biased region" description="Basic and acidic residues" evidence="1">
    <location>
        <begin position="673"/>
        <end position="686"/>
    </location>
</feature>
<feature type="region of interest" description="Disordered" evidence="1">
    <location>
        <begin position="654"/>
        <end position="709"/>
    </location>
</feature>
<feature type="compositionally biased region" description="Polar residues" evidence="1">
    <location>
        <begin position="616"/>
        <end position="633"/>
    </location>
</feature>
<feature type="compositionally biased region" description="Polar residues" evidence="1">
    <location>
        <begin position="57"/>
        <end position="66"/>
    </location>
</feature>
<dbReference type="EMBL" id="JAHUZD010000047">
    <property type="protein sequence ID" value="KAI3405273.2"/>
    <property type="molecule type" value="Genomic_DNA"/>
</dbReference>
<dbReference type="PRINTS" id="PR02082">
    <property type="entry name" value="GLC7IP4"/>
</dbReference>
<dbReference type="RefSeq" id="XP_049181018.1">
    <property type="nucleotide sequence ID" value="XM_049323096.1"/>
</dbReference>
<feature type="compositionally biased region" description="Low complexity" evidence="1">
    <location>
        <begin position="654"/>
        <end position="666"/>
    </location>
</feature>
<reference evidence="2" key="1">
    <citation type="journal article" date="2022" name="DNA Res.">
        <title>Genome analysis of five recently described species of the CUG-Ser clade uncovers Candida theae as a new hybrid lineage with pathogenic potential in the Candida parapsilosis species complex.</title>
        <authorList>
            <person name="Mixao V."/>
            <person name="Del Olmo V."/>
            <person name="Hegedusova E."/>
            <person name="Saus E."/>
            <person name="Pryszcz L."/>
            <person name="Cillingova A."/>
            <person name="Nosek J."/>
            <person name="Gabaldon T."/>
        </authorList>
    </citation>
    <scope>NUCLEOTIDE SEQUENCE</scope>
    <source>
        <strain evidence="2">CBS 10844</strain>
    </source>
</reference>
<feature type="region of interest" description="Disordered" evidence="1">
    <location>
        <begin position="1"/>
        <end position="103"/>
    </location>
</feature>
<feature type="compositionally biased region" description="Polar residues" evidence="1">
    <location>
        <begin position="85"/>
        <end position="103"/>
    </location>
</feature>
<organism evidence="2 3">
    <name type="scientific">Candida oxycetoniae</name>
    <dbReference type="NCBI Taxonomy" id="497107"/>
    <lineage>
        <taxon>Eukaryota</taxon>
        <taxon>Fungi</taxon>
        <taxon>Dikarya</taxon>
        <taxon>Ascomycota</taxon>
        <taxon>Saccharomycotina</taxon>
        <taxon>Pichiomycetes</taxon>
        <taxon>Debaryomycetaceae</taxon>
        <taxon>Candida/Lodderomyces clade</taxon>
        <taxon>Candida</taxon>
    </lineage>
</organism>
<dbReference type="GO" id="GO:0019888">
    <property type="term" value="F:protein phosphatase regulator activity"/>
    <property type="evidence" value="ECO:0007669"/>
    <property type="project" value="InterPro"/>
</dbReference>